<dbReference type="OrthoDB" id="10037497at2759"/>
<comment type="caution">
    <text evidence="1">The sequence shown here is derived from an EMBL/GenBank/DDBJ whole genome shotgun (WGS) entry which is preliminary data.</text>
</comment>
<reference evidence="1" key="1">
    <citation type="submission" date="2021-02" db="EMBL/GenBank/DDBJ databases">
        <authorList>
            <person name="Nowell W R."/>
        </authorList>
    </citation>
    <scope>NUCLEOTIDE SEQUENCE</scope>
</reference>
<dbReference type="Proteomes" id="UP000663829">
    <property type="component" value="Unassembled WGS sequence"/>
</dbReference>
<sequence>MKTNSIPEAYHRRIGLVFQCSHPTLWSFLEKLIEEENATHMDILHINACQAPKLKSKRNERFEKRLLNLISNPHTDVLKQLDSITSNASL</sequence>
<dbReference type="EMBL" id="CAJOBC010001889">
    <property type="protein sequence ID" value="CAF3704306.1"/>
    <property type="molecule type" value="Genomic_DNA"/>
</dbReference>
<evidence type="ECO:0000313" key="1">
    <source>
        <dbReference type="EMBL" id="CAF0925642.1"/>
    </source>
</evidence>
<proteinExistence type="predicted"/>
<keyword evidence="3" id="KW-1185">Reference proteome</keyword>
<gene>
    <name evidence="1" type="ORF">GPM918_LOCUS9901</name>
    <name evidence="2" type="ORF">SRO942_LOCUS9902</name>
</gene>
<dbReference type="AlphaFoldDB" id="A0A814BG78"/>
<organism evidence="1 3">
    <name type="scientific">Didymodactylos carnosus</name>
    <dbReference type="NCBI Taxonomy" id="1234261"/>
    <lineage>
        <taxon>Eukaryota</taxon>
        <taxon>Metazoa</taxon>
        <taxon>Spiralia</taxon>
        <taxon>Gnathifera</taxon>
        <taxon>Rotifera</taxon>
        <taxon>Eurotatoria</taxon>
        <taxon>Bdelloidea</taxon>
        <taxon>Philodinida</taxon>
        <taxon>Philodinidae</taxon>
        <taxon>Didymodactylos</taxon>
    </lineage>
</organism>
<dbReference type="EMBL" id="CAJNOQ010001889">
    <property type="protein sequence ID" value="CAF0925642.1"/>
    <property type="molecule type" value="Genomic_DNA"/>
</dbReference>
<evidence type="ECO:0000313" key="3">
    <source>
        <dbReference type="Proteomes" id="UP000663829"/>
    </source>
</evidence>
<dbReference type="Proteomes" id="UP000681722">
    <property type="component" value="Unassembled WGS sequence"/>
</dbReference>
<protein>
    <submittedName>
        <fullName evidence="1">Uncharacterized protein</fullName>
    </submittedName>
</protein>
<accession>A0A814BG78</accession>
<evidence type="ECO:0000313" key="2">
    <source>
        <dbReference type="EMBL" id="CAF3704306.1"/>
    </source>
</evidence>
<name>A0A814BG78_9BILA</name>